<keyword evidence="5" id="KW-0547">Nucleotide-binding</keyword>
<dbReference type="Gene3D" id="3.30.300.20">
    <property type="match status" value="1"/>
</dbReference>
<keyword evidence="6" id="KW-0342">GTP-binding</keyword>
<dbReference type="InterPro" id="IPR032859">
    <property type="entry name" value="KH_dom-like"/>
</dbReference>
<feature type="domain" description="G" evidence="9">
    <location>
        <begin position="65"/>
        <end position="216"/>
    </location>
</feature>
<dbReference type="SUPFAM" id="SSF52540">
    <property type="entry name" value="P-loop containing nucleoside triphosphate hydrolases"/>
    <property type="match status" value="2"/>
</dbReference>
<evidence type="ECO:0000256" key="3">
    <source>
        <dbReference type="ARBA" id="ARBA00022517"/>
    </source>
</evidence>
<dbReference type="PANTHER" id="PTHR43834">
    <property type="entry name" value="GTPASE DER"/>
    <property type="match status" value="1"/>
</dbReference>
<evidence type="ECO:0000256" key="8">
    <source>
        <dbReference type="SAM" id="MobiDB-lite"/>
    </source>
</evidence>
<dbReference type="Pfam" id="PF01926">
    <property type="entry name" value="MMR_HSR1"/>
    <property type="match status" value="2"/>
</dbReference>
<feature type="domain" description="G" evidence="9">
    <location>
        <begin position="365"/>
        <end position="482"/>
    </location>
</feature>
<proteinExistence type="inferred from homology"/>
<evidence type="ECO:0000259" key="10">
    <source>
        <dbReference type="Pfam" id="PF14714"/>
    </source>
</evidence>
<dbReference type="Pfam" id="PF14714">
    <property type="entry name" value="KH_dom-like"/>
    <property type="match status" value="1"/>
</dbReference>
<dbReference type="GO" id="GO:0005525">
    <property type="term" value="F:GTP binding"/>
    <property type="evidence" value="ECO:0007669"/>
    <property type="project" value="UniProtKB-KW"/>
</dbReference>
<dbReference type="InterPro" id="IPR005225">
    <property type="entry name" value="Small_GTP-bd"/>
</dbReference>
<dbReference type="Gene3D" id="3.40.50.300">
    <property type="entry name" value="P-loop containing nucleotide triphosphate hydrolases"/>
    <property type="match status" value="2"/>
</dbReference>
<evidence type="ECO:0000256" key="5">
    <source>
        <dbReference type="ARBA" id="ARBA00022741"/>
    </source>
</evidence>
<dbReference type="InterPro" id="IPR027417">
    <property type="entry name" value="P-loop_NTPase"/>
</dbReference>
<evidence type="ECO:0000259" key="9">
    <source>
        <dbReference type="Pfam" id="PF01926"/>
    </source>
</evidence>
<dbReference type="NCBIfam" id="TIGR03594">
    <property type="entry name" value="GTPase_EngA"/>
    <property type="match status" value="1"/>
</dbReference>
<evidence type="ECO:0000256" key="1">
    <source>
        <dbReference type="ARBA" id="ARBA00008279"/>
    </source>
</evidence>
<gene>
    <name evidence="11" type="ORF">RMAR00112_LOCUS16955</name>
</gene>
<protein>
    <recommendedName>
        <fullName evidence="2">GTPase Der</fullName>
    </recommendedName>
    <alternativeName>
        <fullName evidence="7">GTP-binding protein EngA</fullName>
    </alternativeName>
</protein>
<evidence type="ECO:0000256" key="4">
    <source>
        <dbReference type="ARBA" id="ARBA00022737"/>
    </source>
</evidence>
<evidence type="ECO:0000256" key="6">
    <source>
        <dbReference type="ARBA" id="ARBA00023134"/>
    </source>
</evidence>
<feature type="compositionally biased region" description="Basic and acidic residues" evidence="8">
    <location>
        <begin position="306"/>
        <end position="330"/>
    </location>
</feature>
<feature type="compositionally biased region" description="Polar residues" evidence="8">
    <location>
        <begin position="278"/>
        <end position="293"/>
    </location>
</feature>
<keyword evidence="4" id="KW-0677">Repeat</keyword>
<name>A0A7S2ZSB3_9RHOD</name>
<organism evidence="11">
    <name type="scientific">Rhodosorus marinus</name>
    <dbReference type="NCBI Taxonomy" id="101924"/>
    <lineage>
        <taxon>Eukaryota</taxon>
        <taxon>Rhodophyta</taxon>
        <taxon>Stylonematophyceae</taxon>
        <taxon>Stylonematales</taxon>
        <taxon>Stylonemataceae</taxon>
        <taxon>Rhodosorus</taxon>
    </lineage>
</organism>
<evidence type="ECO:0000256" key="7">
    <source>
        <dbReference type="ARBA" id="ARBA00032345"/>
    </source>
</evidence>
<dbReference type="GO" id="GO:0042254">
    <property type="term" value="P:ribosome biogenesis"/>
    <property type="evidence" value="ECO:0007669"/>
    <property type="project" value="UniProtKB-KW"/>
</dbReference>
<feature type="region of interest" description="Disordered" evidence="8">
    <location>
        <begin position="636"/>
        <end position="657"/>
    </location>
</feature>
<dbReference type="CDD" id="cd01895">
    <property type="entry name" value="EngA2"/>
    <property type="match status" value="1"/>
</dbReference>
<dbReference type="AlphaFoldDB" id="A0A7S2ZSB3"/>
<dbReference type="InterPro" id="IPR006073">
    <property type="entry name" value="GTP-bd"/>
</dbReference>
<comment type="similarity">
    <text evidence="1">Belongs to the TRAFAC class TrmE-Era-EngA-EngB-Septin-like GTPase superfamily. EngA (Der) GTPase family.</text>
</comment>
<keyword evidence="3" id="KW-0690">Ribosome biogenesis</keyword>
<dbReference type="HAMAP" id="MF_00195">
    <property type="entry name" value="GTPase_Der"/>
    <property type="match status" value="1"/>
</dbReference>
<feature type="domain" description="GTPase Der C-terminal KH-domain-like" evidence="10">
    <location>
        <begin position="544"/>
        <end position="625"/>
    </location>
</feature>
<dbReference type="PRINTS" id="PR00326">
    <property type="entry name" value="GTP1OBG"/>
</dbReference>
<evidence type="ECO:0000256" key="2">
    <source>
        <dbReference type="ARBA" id="ARBA00020953"/>
    </source>
</evidence>
<feature type="region of interest" description="Disordered" evidence="8">
    <location>
        <begin position="274"/>
        <end position="330"/>
    </location>
</feature>
<dbReference type="InterPro" id="IPR016484">
    <property type="entry name" value="GTPase_Der"/>
</dbReference>
<evidence type="ECO:0000313" key="11">
    <source>
        <dbReference type="EMBL" id="CAE0048958.1"/>
    </source>
</evidence>
<accession>A0A7S2ZSB3</accession>
<reference evidence="11" key="1">
    <citation type="submission" date="2021-01" db="EMBL/GenBank/DDBJ databases">
        <authorList>
            <person name="Corre E."/>
            <person name="Pelletier E."/>
            <person name="Niang G."/>
            <person name="Scheremetjew M."/>
            <person name="Finn R."/>
            <person name="Kale V."/>
            <person name="Holt S."/>
            <person name="Cochrane G."/>
            <person name="Meng A."/>
            <person name="Brown T."/>
            <person name="Cohen L."/>
        </authorList>
    </citation>
    <scope>NUCLEOTIDE SEQUENCE</scope>
    <source>
        <strain evidence="11">CCMP 769</strain>
    </source>
</reference>
<dbReference type="PANTHER" id="PTHR43834:SF6">
    <property type="entry name" value="GTPASE DER"/>
    <property type="match status" value="1"/>
</dbReference>
<dbReference type="CDD" id="cd01894">
    <property type="entry name" value="EngA1"/>
    <property type="match status" value="1"/>
</dbReference>
<dbReference type="EMBL" id="HBHW01022150">
    <property type="protein sequence ID" value="CAE0048958.1"/>
    <property type="molecule type" value="Transcribed_RNA"/>
</dbReference>
<dbReference type="NCBIfam" id="TIGR00231">
    <property type="entry name" value="small_GTP"/>
    <property type="match status" value="1"/>
</dbReference>
<sequence>MRGIRFQGEVTGWLRLWTRDARVWPVRCVHIRRVPEKTDRGIREDVKRKSKPKSENDFVETGLSLALVGKPNVGKSTIYNRLVDSAAVRGHKSIVHPEPGVTRDVIYGEAVLHDLRFLVFDTAGLEESIVDTKARAKITSFFDIKAVSGLMAMDDSEIYRALYRDMALKTALAVEKADAVLHVVDAREGMSEVDKDIARWLLSIHKPDRLVLVANKYDSKLAEQNFHDFYELGLGEPVPLAAAQGLGLADLYTRLSGVFEYRLKEKAELQLIDDPSKAVQTEANAPSQGSESGLDQARGNSPELAADSKKMRLEVERKREKRTEDEKKTTQFVEEKELDVDLPNLVHGSEKWQQAMDDTERDILVSIVGRPNVGKSTLVNKLIGKNVCLTGPAAGVTRDSVWIDHLWKGKPVKLVDTAGLRRKGHVESAVEIKSIQNTLNSIKKSHVCIHLMDAQEYWTQQDVKIANLILQEGKCLLVALNKWDLIEEAQRKPLLETFQQTTQGLFPAVRKLKVVPISALKMQRQFELLDSACEMFERWSGWLKTSDLNHWLREFKKMVPIPKRKGSRDVKRFNLVFVAQTNSRPPTFTFRGASSAQIPDVYIRTLENGIRREFDWAGVPIRLKFLPREGTDFYTKPGHLRRRPSDGHGVPRRSEVH</sequence>
<dbReference type="InterPro" id="IPR015946">
    <property type="entry name" value="KH_dom-like_a/b"/>
</dbReference>